<gene>
    <name evidence="5" type="ORF">GCM10023342_00300</name>
</gene>
<sequence length="470" mass="52709">MIQRVIVLAADPDSRLQQILDVLQNDPALTARLISLANTVYYTQAKPADTLREAVERLGLDTTVSLALGFSLVTASQGNARSTGFDLQHFWQRALISAIAAQELATQRRQGNELGPVFTAALLQDIGMLALNAVDPLEYARLIGTLDDHDEIALRERTHFGADHAEVGAWLAGNWGLSAQCREWIRCSHDRPVREDAFGAGDCVMLSGRLADIWLASDGHRTLAQLAPWLSDEKQRSELLSSIQSRLPHIVALFEVTAPNAFDSPRLLMEAKQLLLDRALHLQSQLDHQSQELKALQAANWNLDRALRYDPLTQLYSRQYLLSLLETHFEEANRSSQELSMVFLDLDHFKQINDEHGHPVGDEVLKNFAGLLVELSDPDVHLGRFGGEEFMVLLPGYDRRKAADYADHICNTLRSRPLFHHRGITIQVTASVGIVSLREEGYSSPDELIHKADQRMYLSKRTGRNRVTHE</sequence>
<keyword evidence="6" id="KW-1185">Reference proteome</keyword>
<dbReference type="InterPro" id="IPR050469">
    <property type="entry name" value="Diguanylate_Cyclase"/>
</dbReference>
<dbReference type="InterPro" id="IPR029787">
    <property type="entry name" value="Nucleotide_cyclase"/>
</dbReference>
<dbReference type="PROSITE" id="PS50887">
    <property type="entry name" value="GGDEF"/>
    <property type="match status" value="1"/>
</dbReference>
<dbReference type="InterPro" id="IPR013976">
    <property type="entry name" value="HDOD"/>
</dbReference>
<dbReference type="CDD" id="cd01949">
    <property type="entry name" value="GGDEF"/>
    <property type="match status" value="1"/>
</dbReference>
<dbReference type="Pfam" id="PF08668">
    <property type="entry name" value="HDOD"/>
    <property type="match status" value="1"/>
</dbReference>
<dbReference type="Proteomes" id="UP001500074">
    <property type="component" value="Unassembled WGS sequence"/>
</dbReference>
<dbReference type="Gene3D" id="1.10.3210.10">
    <property type="entry name" value="Hypothetical protein af1432"/>
    <property type="match status" value="1"/>
</dbReference>
<organism evidence="5 6">
    <name type="scientific">Modicisalibacter zincidurans</name>
    <dbReference type="NCBI Taxonomy" id="1178777"/>
    <lineage>
        <taxon>Bacteria</taxon>
        <taxon>Pseudomonadati</taxon>
        <taxon>Pseudomonadota</taxon>
        <taxon>Gammaproteobacteria</taxon>
        <taxon>Oceanospirillales</taxon>
        <taxon>Halomonadaceae</taxon>
        <taxon>Modicisalibacter</taxon>
    </lineage>
</organism>
<dbReference type="InterPro" id="IPR000160">
    <property type="entry name" value="GGDEF_dom"/>
</dbReference>
<feature type="domain" description="HDOD" evidence="4">
    <location>
        <begin position="1"/>
        <end position="191"/>
    </location>
</feature>
<dbReference type="Gene3D" id="3.30.70.270">
    <property type="match status" value="1"/>
</dbReference>
<evidence type="ECO:0000256" key="1">
    <source>
        <dbReference type="ARBA" id="ARBA00012528"/>
    </source>
</evidence>
<dbReference type="SMART" id="SM00267">
    <property type="entry name" value="GGDEF"/>
    <property type="match status" value="1"/>
</dbReference>
<evidence type="ECO:0000256" key="2">
    <source>
        <dbReference type="ARBA" id="ARBA00034247"/>
    </source>
</evidence>
<protein>
    <recommendedName>
        <fullName evidence="1">diguanylate cyclase</fullName>
        <ecNumber evidence="1">2.7.7.65</ecNumber>
    </recommendedName>
</protein>
<reference evidence="6" key="1">
    <citation type="journal article" date="2019" name="Int. J. Syst. Evol. Microbiol.">
        <title>The Global Catalogue of Microorganisms (GCM) 10K type strain sequencing project: providing services to taxonomists for standard genome sequencing and annotation.</title>
        <authorList>
            <consortium name="The Broad Institute Genomics Platform"/>
            <consortium name="The Broad Institute Genome Sequencing Center for Infectious Disease"/>
            <person name="Wu L."/>
            <person name="Ma J."/>
        </authorList>
    </citation>
    <scope>NUCLEOTIDE SEQUENCE [LARGE SCALE GENOMIC DNA]</scope>
    <source>
        <strain evidence="6">JCM 18472</strain>
    </source>
</reference>
<dbReference type="PROSITE" id="PS51833">
    <property type="entry name" value="HDOD"/>
    <property type="match status" value="1"/>
</dbReference>
<evidence type="ECO:0000313" key="6">
    <source>
        <dbReference type="Proteomes" id="UP001500074"/>
    </source>
</evidence>
<comment type="catalytic activity">
    <reaction evidence="2">
        <text>2 GTP = 3',3'-c-di-GMP + 2 diphosphate</text>
        <dbReference type="Rhea" id="RHEA:24898"/>
        <dbReference type="ChEBI" id="CHEBI:33019"/>
        <dbReference type="ChEBI" id="CHEBI:37565"/>
        <dbReference type="ChEBI" id="CHEBI:58805"/>
        <dbReference type="EC" id="2.7.7.65"/>
    </reaction>
</comment>
<name>A0ABP9QXY7_9GAMM</name>
<dbReference type="EMBL" id="BAABKI010000002">
    <property type="protein sequence ID" value="GAA5169070.1"/>
    <property type="molecule type" value="Genomic_DNA"/>
</dbReference>
<dbReference type="PANTHER" id="PTHR45138:SF9">
    <property type="entry name" value="DIGUANYLATE CYCLASE DGCM-RELATED"/>
    <property type="match status" value="1"/>
</dbReference>
<dbReference type="InterPro" id="IPR043128">
    <property type="entry name" value="Rev_trsase/Diguanyl_cyclase"/>
</dbReference>
<comment type="caution">
    <text evidence="5">The sequence shown here is derived from an EMBL/GenBank/DDBJ whole genome shotgun (WGS) entry which is preliminary data.</text>
</comment>
<dbReference type="EC" id="2.7.7.65" evidence="1"/>
<dbReference type="PANTHER" id="PTHR45138">
    <property type="entry name" value="REGULATORY COMPONENTS OF SENSORY TRANSDUCTION SYSTEM"/>
    <property type="match status" value="1"/>
</dbReference>
<proteinExistence type="predicted"/>
<dbReference type="SUPFAM" id="SSF109604">
    <property type="entry name" value="HD-domain/PDEase-like"/>
    <property type="match status" value="1"/>
</dbReference>
<dbReference type="NCBIfam" id="TIGR00254">
    <property type="entry name" value="GGDEF"/>
    <property type="match status" value="1"/>
</dbReference>
<feature type="domain" description="GGDEF" evidence="3">
    <location>
        <begin position="337"/>
        <end position="470"/>
    </location>
</feature>
<dbReference type="SUPFAM" id="SSF55073">
    <property type="entry name" value="Nucleotide cyclase"/>
    <property type="match status" value="1"/>
</dbReference>
<evidence type="ECO:0000259" key="3">
    <source>
        <dbReference type="PROSITE" id="PS50887"/>
    </source>
</evidence>
<evidence type="ECO:0000259" key="4">
    <source>
        <dbReference type="PROSITE" id="PS51833"/>
    </source>
</evidence>
<dbReference type="Pfam" id="PF00990">
    <property type="entry name" value="GGDEF"/>
    <property type="match status" value="1"/>
</dbReference>
<accession>A0ABP9QXY7</accession>
<evidence type="ECO:0000313" key="5">
    <source>
        <dbReference type="EMBL" id="GAA5169070.1"/>
    </source>
</evidence>